<dbReference type="PROSITE" id="PS50048">
    <property type="entry name" value="ZN2_CY6_FUNGAL_2"/>
    <property type="match status" value="1"/>
</dbReference>
<dbReference type="SUPFAM" id="SSF57701">
    <property type="entry name" value="Zn2/Cys6 DNA-binding domain"/>
    <property type="match status" value="1"/>
</dbReference>
<keyword evidence="2" id="KW-0479">Metal-binding</keyword>
<evidence type="ECO:0000313" key="10">
    <source>
        <dbReference type="Proteomes" id="UP001610444"/>
    </source>
</evidence>
<evidence type="ECO:0000256" key="4">
    <source>
        <dbReference type="ARBA" id="ARBA00023015"/>
    </source>
</evidence>
<organism evidence="9 10">
    <name type="scientific">Aspergillus pseudodeflectus</name>
    <dbReference type="NCBI Taxonomy" id="176178"/>
    <lineage>
        <taxon>Eukaryota</taxon>
        <taxon>Fungi</taxon>
        <taxon>Dikarya</taxon>
        <taxon>Ascomycota</taxon>
        <taxon>Pezizomycotina</taxon>
        <taxon>Eurotiomycetes</taxon>
        <taxon>Eurotiomycetidae</taxon>
        <taxon>Eurotiales</taxon>
        <taxon>Aspergillaceae</taxon>
        <taxon>Aspergillus</taxon>
        <taxon>Aspergillus subgen. Nidulantes</taxon>
    </lineage>
</organism>
<dbReference type="Proteomes" id="UP001610444">
    <property type="component" value="Unassembled WGS sequence"/>
</dbReference>
<evidence type="ECO:0000313" key="9">
    <source>
        <dbReference type="EMBL" id="KAL2850388.1"/>
    </source>
</evidence>
<dbReference type="InterPro" id="IPR010158">
    <property type="entry name" value="Amidase_Cbmase"/>
</dbReference>
<comment type="caution">
    <text evidence="9">The sequence shown here is derived from an EMBL/GenBank/DDBJ whole genome shotgun (WGS) entry which is preliminary data.</text>
</comment>
<keyword evidence="10" id="KW-1185">Reference proteome</keyword>
<dbReference type="PANTHER" id="PTHR32494">
    <property type="entry name" value="ALLANTOATE DEIMINASE-RELATED"/>
    <property type="match status" value="1"/>
</dbReference>
<dbReference type="Gene3D" id="3.40.630.10">
    <property type="entry name" value="Zn peptidases"/>
    <property type="match status" value="1"/>
</dbReference>
<dbReference type="CDD" id="cd12148">
    <property type="entry name" value="fungal_TF_MHR"/>
    <property type="match status" value="1"/>
</dbReference>
<feature type="domain" description="Zn(2)-C6 fungal-type" evidence="8">
    <location>
        <begin position="16"/>
        <end position="47"/>
    </location>
</feature>
<dbReference type="RefSeq" id="XP_070899257.1">
    <property type="nucleotide sequence ID" value="XM_071047907.1"/>
</dbReference>
<dbReference type="CDD" id="cd00067">
    <property type="entry name" value="GAL4"/>
    <property type="match status" value="1"/>
</dbReference>
<dbReference type="GeneID" id="98163071"/>
<evidence type="ECO:0000259" key="8">
    <source>
        <dbReference type="PROSITE" id="PS50048"/>
    </source>
</evidence>
<dbReference type="InterPro" id="IPR036264">
    <property type="entry name" value="Bact_exopeptidase_dim_dom"/>
</dbReference>
<dbReference type="EMBL" id="JBFXLR010000020">
    <property type="protein sequence ID" value="KAL2850388.1"/>
    <property type="molecule type" value="Genomic_DNA"/>
</dbReference>
<keyword evidence="5" id="KW-0238">DNA-binding</keyword>
<evidence type="ECO:0000256" key="5">
    <source>
        <dbReference type="ARBA" id="ARBA00023125"/>
    </source>
</evidence>
<gene>
    <name evidence="9" type="ORF">BJX68DRAFT_275736</name>
</gene>
<dbReference type="SUPFAM" id="SSF53187">
    <property type="entry name" value="Zn-dependent exopeptidases"/>
    <property type="match status" value="1"/>
</dbReference>
<keyword evidence="7" id="KW-0539">Nucleus</keyword>
<comment type="similarity">
    <text evidence="1">Belongs to the peptidase M20A family.</text>
</comment>
<keyword evidence="3" id="KW-0378">Hydrolase</keyword>
<dbReference type="InterPro" id="IPR036864">
    <property type="entry name" value="Zn2-C6_fun-type_DNA-bd_sf"/>
</dbReference>
<evidence type="ECO:0000256" key="1">
    <source>
        <dbReference type="ARBA" id="ARBA00006247"/>
    </source>
</evidence>
<dbReference type="CDD" id="cd03884">
    <property type="entry name" value="M20_bAS"/>
    <property type="match status" value="1"/>
</dbReference>
<accession>A0ABR4KDM7</accession>
<dbReference type="PANTHER" id="PTHR32494:SF20">
    <property type="entry name" value="PEPTIDASE M20 DIMERISATION DOMAIN-CONTAINING PROTEIN"/>
    <property type="match status" value="1"/>
</dbReference>
<reference evidence="9 10" key="1">
    <citation type="submission" date="2024-07" db="EMBL/GenBank/DDBJ databases">
        <title>Section-level genome sequencing and comparative genomics of Aspergillus sections Usti and Cavernicolus.</title>
        <authorList>
            <consortium name="Lawrence Berkeley National Laboratory"/>
            <person name="Nybo J.L."/>
            <person name="Vesth T.C."/>
            <person name="Theobald S."/>
            <person name="Frisvad J.C."/>
            <person name="Larsen T.O."/>
            <person name="Kjaerboelling I."/>
            <person name="Rothschild-Mancinelli K."/>
            <person name="Lyhne E.K."/>
            <person name="Kogle M.E."/>
            <person name="Barry K."/>
            <person name="Clum A."/>
            <person name="Na H."/>
            <person name="Ledsgaard L."/>
            <person name="Lin J."/>
            <person name="Lipzen A."/>
            <person name="Kuo A."/>
            <person name="Riley R."/>
            <person name="Mondo S."/>
            <person name="LaButti K."/>
            <person name="Haridas S."/>
            <person name="Pangalinan J."/>
            <person name="Salamov A.A."/>
            <person name="Simmons B.A."/>
            <person name="Magnuson J.K."/>
            <person name="Chen J."/>
            <person name="Drula E."/>
            <person name="Henrissat B."/>
            <person name="Wiebenga A."/>
            <person name="Lubbers R.J."/>
            <person name="Gomes A.C."/>
            <person name="Macurrencykelacurrency M.R."/>
            <person name="Stajich J."/>
            <person name="Grigoriev I.V."/>
            <person name="Mortensen U.H."/>
            <person name="De vries R.P."/>
            <person name="Baker S.E."/>
            <person name="Andersen M.R."/>
        </authorList>
    </citation>
    <scope>NUCLEOTIDE SEQUENCE [LARGE SCALE GENOMIC DNA]</scope>
    <source>
        <strain evidence="9 10">CBS 756.74</strain>
    </source>
</reference>
<evidence type="ECO:0000256" key="3">
    <source>
        <dbReference type="ARBA" id="ARBA00022801"/>
    </source>
</evidence>
<dbReference type="InterPro" id="IPR001138">
    <property type="entry name" value="Zn2Cys6_DnaBD"/>
</dbReference>
<dbReference type="Pfam" id="PF01546">
    <property type="entry name" value="Peptidase_M20"/>
    <property type="match status" value="1"/>
</dbReference>
<name>A0ABR4KDM7_9EURO</name>
<dbReference type="Pfam" id="PF00172">
    <property type="entry name" value="Zn_clus"/>
    <property type="match status" value="1"/>
</dbReference>
<dbReference type="InterPro" id="IPR007219">
    <property type="entry name" value="XnlR_reg_dom"/>
</dbReference>
<evidence type="ECO:0000256" key="2">
    <source>
        <dbReference type="ARBA" id="ARBA00022723"/>
    </source>
</evidence>
<dbReference type="SMART" id="SM00066">
    <property type="entry name" value="GAL4"/>
    <property type="match status" value="1"/>
</dbReference>
<dbReference type="SUPFAM" id="SSF55031">
    <property type="entry name" value="Bacterial exopeptidase dimerisation domain"/>
    <property type="match status" value="1"/>
</dbReference>
<evidence type="ECO:0000256" key="6">
    <source>
        <dbReference type="ARBA" id="ARBA00023163"/>
    </source>
</evidence>
<dbReference type="NCBIfam" id="TIGR01879">
    <property type="entry name" value="hydantase"/>
    <property type="match status" value="1"/>
</dbReference>
<dbReference type="Pfam" id="PF04082">
    <property type="entry name" value="Fungal_trans"/>
    <property type="match status" value="1"/>
</dbReference>
<dbReference type="Gene3D" id="3.30.70.360">
    <property type="match status" value="1"/>
</dbReference>
<dbReference type="Gene3D" id="4.10.240.10">
    <property type="entry name" value="Zn(2)-C6 fungal-type DNA-binding domain"/>
    <property type="match status" value="1"/>
</dbReference>
<evidence type="ECO:0000256" key="7">
    <source>
        <dbReference type="ARBA" id="ARBA00023242"/>
    </source>
</evidence>
<dbReference type="SMART" id="SM00906">
    <property type="entry name" value="Fungal_trans"/>
    <property type="match status" value="1"/>
</dbReference>
<sequence>MSSPVRRPYRSKRHPPCDRCRQKKLRCENLGQVACQRCQASGVSCSFNRLQVQSPPATSIPAVFSPTSQPTYVRDAVVPEYQAEAAISTIEPDPIGPQSESYLPDDPFAYQISERATPQQAIQTLDLLPGVCAHVMGTSGESDPFLLRHCKFDDYGLLHFQHVRFRNAGGVPLAEKIPVHYLVTDAAVYESAKLSTRTWRQVSPRDALDALIPAAHGQRLVSLFVTHIFPSLPIVPHFIGSESLHTIPVHLLAALYASALPFAKFDEVLSLSYAFVPPPAAQLWRLSLDLILEEIHTPHLSVLQAGLLYLHKPYDGPQQTSVADTPFLWSFIGMMVGLASSLGLQFECRPMGMPLWERRLRRRLWWAIYIEDKWRALLLGRPPYIRQDEWDVTDLDESDFEGAPADRFMRIGKMARIADDIQVSLYSLRAAQRLSPNLPDSLQTARILLRQLQEWLSLLPPPMQSSTSDRPELSTCVHFAYLLLEIFIFRALLRPMVRSAPPPRLVDETEPLPLFPDLNVDDYIAQIIDVDNFVSEEEPAININEEDKSVPIILNAAENCAASMLRLVSRMEAREMSTFWYSWCRIGFATVSNFMVLLLVQAPTKEHAIRAKKLVYMWQQALQSQSNGWDMMDLGLVRLNGPLSMGLANAFYLPQHVREMRLAKIPKVTPSGLKINQSRLWETLHETCKWGAAHRWGKEPHETGMARLTLSDDDARVRRWFADQVQKLGCAVSVDQMGNMFARQKGKRNSSRPMIAMGSHLDTQPRGGRYDGILGVVGALEVLRTMKENGFRTNYDVGIINWTNEEGARFPKSMCSSGVWAGAIPTEDAWNLRDIHDNNVTLKSELERHGYLGDIPCSHEAHLLGAHFELHIEQGPILQDTGRSIGVVTGAQGYRWLKFTVTGQDAHTGTTPFSARRDPLLAASKMVVASNAVAKRYGALASTGILKIPDNSSTNTVVSEVTFTLDIRHPEDEVVKTVQDECLKSFADIAQEEGKGVSFDWRIDTDSPAVKFHNGCITSIQTSAEGLVGARGWMDITSGAGHDSVNTSRHCPTAMIFIPCRDGVSHHPTEYCTPEDCALGTQTLLESVVHYDKSLLAKQG</sequence>
<keyword evidence="4" id="KW-0805">Transcription regulation</keyword>
<protein>
    <recommendedName>
        <fullName evidence="8">Zn(2)-C6 fungal-type domain-containing protein</fullName>
    </recommendedName>
</protein>
<dbReference type="InterPro" id="IPR002933">
    <property type="entry name" value="Peptidase_M20"/>
</dbReference>
<dbReference type="PROSITE" id="PS00463">
    <property type="entry name" value="ZN2_CY6_FUNGAL_1"/>
    <property type="match status" value="1"/>
</dbReference>
<keyword evidence="6" id="KW-0804">Transcription</keyword>
<proteinExistence type="inferred from homology"/>